<organism evidence="2 3">
    <name type="scientific">Pseudomonas yamanorum</name>
    <dbReference type="NCBI Taxonomy" id="515393"/>
    <lineage>
        <taxon>Bacteria</taxon>
        <taxon>Pseudomonadati</taxon>
        <taxon>Pseudomonadota</taxon>
        <taxon>Gammaproteobacteria</taxon>
        <taxon>Pseudomonadales</taxon>
        <taxon>Pseudomonadaceae</taxon>
        <taxon>Pseudomonas</taxon>
    </lineage>
</organism>
<gene>
    <name evidence="2" type="ORF">HX828_17350</name>
</gene>
<evidence type="ECO:0000259" key="1">
    <source>
        <dbReference type="Pfam" id="PF18737"/>
    </source>
</evidence>
<proteinExistence type="predicted"/>
<accession>A0A7Y8FEC1</accession>
<sequence>MSDIQHNLSERKSEAIEMFEIISYIQNSDIDNSITKVAMLRSAFVLLLYNMIESTAFLVFERIHERVALEHYGALGSEMRKIWVDYFFSNHKASDHHTHMEGTLTQTIKLPLLEDFSKKVKLFSGNLDGLKINSLLKKYGVQLLTDPGREKLVVVKNRRNSLAHGEDMFKEACRDLSDSDLAELRDSTFSALDNLIGNVENFLSGKVYLAVAN</sequence>
<feature type="domain" description="MAE-28990/MAE-18760-like HEPN" evidence="1">
    <location>
        <begin position="3"/>
        <end position="208"/>
    </location>
</feature>
<name>A0A7Y8FEC1_9PSED</name>
<protein>
    <recommendedName>
        <fullName evidence="1">MAE-28990/MAE-18760-like HEPN domain-containing protein</fullName>
    </recommendedName>
</protein>
<dbReference type="RefSeq" id="WP_177114678.1">
    <property type="nucleotide sequence ID" value="NZ_JACARF010000018.1"/>
</dbReference>
<comment type="caution">
    <text evidence="2">The sequence shown here is derived from an EMBL/GenBank/DDBJ whole genome shotgun (WGS) entry which is preliminary data.</text>
</comment>
<dbReference type="AlphaFoldDB" id="A0A7Y8FEC1"/>
<dbReference type="Pfam" id="PF18737">
    <property type="entry name" value="HEPN_MAE_28990"/>
    <property type="match status" value="1"/>
</dbReference>
<evidence type="ECO:0000313" key="3">
    <source>
        <dbReference type="Proteomes" id="UP000537188"/>
    </source>
</evidence>
<evidence type="ECO:0000313" key="2">
    <source>
        <dbReference type="EMBL" id="NWE77333.1"/>
    </source>
</evidence>
<dbReference type="EMBL" id="JACARF010000018">
    <property type="protein sequence ID" value="NWE77333.1"/>
    <property type="molecule type" value="Genomic_DNA"/>
</dbReference>
<dbReference type="InterPro" id="IPR040788">
    <property type="entry name" value="HEPN_MAE_28990"/>
</dbReference>
<dbReference type="Proteomes" id="UP000537188">
    <property type="component" value="Unassembled WGS sequence"/>
</dbReference>
<reference evidence="2 3" key="1">
    <citation type="submission" date="2020-04" db="EMBL/GenBank/DDBJ databases">
        <title>Molecular characterization of pseudomonads from Agaricus bisporus reveal novel blotch 2 pathogens in Western Europe.</title>
        <authorList>
            <person name="Taparia T."/>
            <person name="Krijger M."/>
            <person name="Haynes E."/>
            <person name="Elpinstone J.G."/>
            <person name="Noble R."/>
            <person name="Van Der Wolf J."/>
        </authorList>
    </citation>
    <scope>NUCLEOTIDE SEQUENCE [LARGE SCALE GENOMIC DNA]</scope>
    <source>
        <strain evidence="2 3">IPO3781</strain>
    </source>
</reference>